<dbReference type="CDD" id="cd06225">
    <property type="entry name" value="HAMP"/>
    <property type="match status" value="1"/>
</dbReference>
<protein>
    <submittedName>
        <fullName evidence="10">Methyl-accepting chemotaxis protein</fullName>
    </submittedName>
</protein>
<dbReference type="EMBL" id="CP072135">
    <property type="protein sequence ID" value="QTH73097.1"/>
    <property type="molecule type" value="Genomic_DNA"/>
</dbReference>
<geneLocation type="plasmid" evidence="10 11">
    <name>unnamed5</name>
</geneLocation>
<comment type="similarity">
    <text evidence="4">Belongs to the methyl-accepting chemotaxis (MCP) protein family.</text>
</comment>
<keyword evidence="2" id="KW-0997">Cell inner membrane</keyword>
<keyword evidence="10" id="KW-0614">Plasmid</keyword>
<dbReference type="CDD" id="cd11386">
    <property type="entry name" value="MCP_signal"/>
    <property type="match status" value="1"/>
</dbReference>
<dbReference type="PROSITE" id="PS50111">
    <property type="entry name" value="CHEMOTAXIS_TRANSDUC_2"/>
    <property type="match status" value="1"/>
</dbReference>
<gene>
    <name evidence="10" type="ORF">J5O05_20000</name>
</gene>
<reference evidence="10" key="1">
    <citation type="submission" date="2021-03" db="EMBL/GenBank/DDBJ databases">
        <title>Complete Genome of Pseudoalteromonas xiamenensis STKMTI.2, a new potential marine bacterium producing anti-Vibrio compounds.</title>
        <authorList>
            <person name="Handayani D.P."/>
            <person name="Isnansetyo A."/>
            <person name="Istiqomah I."/>
            <person name="Jumina J."/>
        </authorList>
    </citation>
    <scope>NUCLEOTIDE SEQUENCE</scope>
    <source>
        <strain evidence="10">STKMTI.2</strain>
        <plasmid evidence="10">unnamed5</plasmid>
    </source>
</reference>
<name>A0A975DJX9_9GAMM</name>
<comment type="subcellular location">
    <subcellularLocation>
        <location evidence="1">Cell inner membrane</location>
        <topology evidence="1">Multi-pass membrane protein</topology>
    </subcellularLocation>
</comment>
<dbReference type="KEGG" id="pxi:J5O05_20000"/>
<dbReference type="GO" id="GO:0007165">
    <property type="term" value="P:signal transduction"/>
    <property type="evidence" value="ECO:0007669"/>
    <property type="project" value="UniProtKB-KW"/>
</dbReference>
<feature type="domain" description="T-SNARE coiled-coil homology" evidence="8">
    <location>
        <begin position="456"/>
        <end position="518"/>
    </location>
</feature>
<feature type="transmembrane region" description="Helical" evidence="6">
    <location>
        <begin position="17"/>
        <end position="36"/>
    </location>
</feature>
<dbReference type="InterPro" id="IPR000727">
    <property type="entry name" value="T_SNARE_dom"/>
</dbReference>
<dbReference type="PANTHER" id="PTHR32089:SF112">
    <property type="entry name" value="LYSOZYME-LIKE PROTEIN-RELATED"/>
    <property type="match status" value="1"/>
</dbReference>
<dbReference type="RefSeq" id="WP_208844716.1">
    <property type="nucleotide sequence ID" value="NZ_CP072135.1"/>
</dbReference>
<dbReference type="PROSITE" id="PS50192">
    <property type="entry name" value="T_SNARE"/>
    <property type="match status" value="1"/>
</dbReference>
<evidence type="ECO:0000256" key="3">
    <source>
        <dbReference type="ARBA" id="ARBA00023224"/>
    </source>
</evidence>
<proteinExistence type="inferred from homology"/>
<keyword evidence="11" id="KW-1185">Reference proteome</keyword>
<dbReference type="GO" id="GO:0004888">
    <property type="term" value="F:transmembrane signaling receptor activity"/>
    <property type="evidence" value="ECO:0007669"/>
    <property type="project" value="InterPro"/>
</dbReference>
<dbReference type="Proteomes" id="UP000664904">
    <property type="component" value="Plasmid unnamed5"/>
</dbReference>
<accession>A0A975DJX9</accession>
<dbReference type="PROSITE" id="PS50885">
    <property type="entry name" value="HAMP"/>
    <property type="match status" value="1"/>
</dbReference>
<keyword evidence="6" id="KW-1133">Transmembrane helix</keyword>
<dbReference type="PANTHER" id="PTHR32089">
    <property type="entry name" value="METHYL-ACCEPTING CHEMOTAXIS PROTEIN MCPB"/>
    <property type="match status" value="1"/>
</dbReference>
<dbReference type="Pfam" id="PF00672">
    <property type="entry name" value="HAMP"/>
    <property type="match status" value="1"/>
</dbReference>
<evidence type="ECO:0000256" key="2">
    <source>
        <dbReference type="ARBA" id="ARBA00022519"/>
    </source>
</evidence>
<evidence type="ECO:0000313" key="10">
    <source>
        <dbReference type="EMBL" id="QTH73097.1"/>
    </source>
</evidence>
<dbReference type="Pfam" id="PF00015">
    <property type="entry name" value="MCPsignal"/>
    <property type="match status" value="1"/>
</dbReference>
<dbReference type="GO" id="GO:0006935">
    <property type="term" value="P:chemotaxis"/>
    <property type="evidence" value="ECO:0007669"/>
    <property type="project" value="InterPro"/>
</dbReference>
<evidence type="ECO:0000256" key="6">
    <source>
        <dbReference type="SAM" id="Phobius"/>
    </source>
</evidence>
<dbReference type="AlphaFoldDB" id="A0A975DJX9"/>
<evidence type="ECO:0000259" key="7">
    <source>
        <dbReference type="PROSITE" id="PS50111"/>
    </source>
</evidence>
<keyword evidence="2" id="KW-1003">Cell membrane</keyword>
<evidence type="ECO:0000259" key="8">
    <source>
        <dbReference type="PROSITE" id="PS50192"/>
    </source>
</evidence>
<dbReference type="Gene3D" id="1.10.287.950">
    <property type="entry name" value="Methyl-accepting chemotaxis protein"/>
    <property type="match status" value="1"/>
</dbReference>
<evidence type="ECO:0000313" key="11">
    <source>
        <dbReference type="Proteomes" id="UP000664904"/>
    </source>
</evidence>
<evidence type="ECO:0000256" key="5">
    <source>
        <dbReference type="PROSITE-ProRule" id="PRU00284"/>
    </source>
</evidence>
<dbReference type="InterPro" id="IPR004090">
    <property type="entry name" value="Chemotax_Me-accpt_rcpt"/>
</dbReference>
<dbReference type="SMART" id="SM00283">
    <property type="entry name" value="MA"/>
    <property type="match status" value="1"/>
</dbReference>
<keyword evidence="6" id="KW-0812">Transmembrane</keyword>
<dbReference type="FunFam" id="1.10.287.950:FF:000001">
    <property type="entry name" value="Methyl-accepting chemotaxis sensory transducer"/>
    <property type="match status" value="1"/>
</dbReference>
<dbReference type="PRINTS" id="PR00260">
    <property type="entry name" value="CHEMTRNSDUCR"/>
</dbReference>
<sequence>MSQTSWSFRNLSITKKIHAITVVAVTAFIGLVLINYSSMQSNQKSLGELESQTYKLLILTLSNVTAFQNLDETYTQAVTFGDSDLLNKANQTKSTLEENLKQLPSLNVAFPTNNTLDTLGRYSKLAHDIALSMIDGTADFAVIQQKAKQKGELYDSILETLKADQKRADDRFFELIDETKTSSDKALTMMFVVAVVSLVILVSLAIAIARAIGKSASEAANNLKLLADGKGSLSSQLNVHSHDEIGQVSQNFNEFVGLLKGTVLDVINVVEPLMENSTRLVQGMESAENATQQQSSDAEVVRHSMEEMKQSVGDISQSAASASQAAQLAEKGVDEGLAQIGVSVKQSQTLSNEIDKAALTINKLAEDTQNVTQILNVITSIAEQTNLLALNAAIEAARAGEQGRGFAVVADEVRELASRTAKSTNEIRELLNVLTVAASNAVTAMNGARDMASSNAATADATGRSIQQISVQILAINGMNSQIAAATEEQTSVAAMVVDNVSNMHQSFQDTMKALEQVRDVAKNLHYLSDSLLDATSKFKI</sequence>
<evidence type="ECO:0000259" key="9">
    <source>
        <dbReference type="PROSITE" id="PS50885"/>
    </source>
</evidence>
<evidence type="ECO:0000256" key="4">
    <source>
        <dbReference type="ARBA" id="ARBA00029447"/>
    </source>
</evidence>
<organism evidence="10 11">
    <name type="scientific">Pseudoalteromonas xiamenensis</name>
    <dbReference type="NCBI Taxonomy" id="882626"/>
    <lineage>
        <taxon>Bacteria</taxon>
        <taxon>Pseudomonadati</taxon>
        <taxon>Pseudomonadota</taxon>
        <taxon>Gammaproteobacteria</taxon>
        <taxon>Alteromonadales</taxon>
        <taxon>Pseudoalteromonadaceae</taxon>
        <taxon>Pseudoalteromonas</taxon>
    </lineage>
</organism>
<dbReference type="InterPro" id="IPR003660">
    <property type="entry name" value="HAMP_dom"/>
</dbReference>
<dbReference type="SUPFAM" id="SSF58104">
    <property type="entry name" value="Methyl-accepting chemotaxis protein (MCP) signaling domain"/>
    <property type="match status" value="1"/>
</dbReference>
<dbReference type="InterPro" id="IPR004089">
    <property type="entry name" value="MCPsignal_dom"/>
</dbReference>
<dbReference type="GO" id="GO:0005886">
    <property type="term" value="C:plasma membrane"/>
    <property type="evidence" value="ECO:0007669"/>
    <property type="project" value="UniProtKB-SubCell"/>
</dbReference>
<feature type="domain" description="HAMP" evidence="9">
    <location>
        <begin position="210"/>
        <end position="264"/>
    </location>
</feature>
<keyword evidence="6" id="KW-0472">Membrane</keyword>
<feature type="transmembrane region" description="Helical" evidence="6">
    <location>
        <begin position="186"/>
        <end position="209"/>
    </location>
</feature>
<evidence type="ECO:0000256" key="1">
    <source>
        <dbReference type="ARBA" id="ARBA00004429"/>
    </source>
</evidence>
<keyword evidence="3 5" id="KW-0807">Transducer</keyword>
<feature type="domain" description="Methyl-accepting transducer" evidence="7">
    <location>
        <begin position="269"/>
        <end position="505"/>
    </location>
</feature>